<dbReference type="PROSITE" id="PS50059">
    <property type="entry name" value="FKBP_PPIASE"/>
    <property type="match status" value="1"/>
</dbReference>
<dbReference type="GO" id="GO:0043022">
    <property type="term" value="F:ribosome binding"/>
    <property type="evidence" value="ECO:0007669"/>
    <property type="project" value="TreeGrafter"/>
</dbReference>
<dbReference type="Gene3D" id="3.10.50.40">
    <property type="match status" value="1"/>
</dbReference>
<name>A0A558HN74_9GAMM</name>
<dbReference type="EMBL" id="VNFH01000005">
    <property type="protein sequence ID" value="TVU70584.1"/>
    <property type="molecule type" value="Genomic_DNA"/>
</dbReference>
<comment type="catalytic activity">
    <reaction evidence="1 11 12">
        <text>[protein]-peptidylproline (omega=180) = [protein]-peptidylproline (omega=0)</text>
        <dbReference type="Rhea" id="RHEA:16237"/>
        <dbReference type="Rhea" id="RHEA-COMP:10747"/>
        <dbReference type="Rhea" id="RHEA-COMP:10748"/>
        <dbReference type="ChEBI" id="CHEBI:83833"/>
        <dbReference type="ChEBI" id="CHEBI:83834"/>
        <dbReference type="EC" id="5.2.1.8"/>
    </reaction>
</comment>
<dbReference type="Pfam" id="PF00254">
    <property type="entry name" value="FKBP_C"/>
    <property type="match status" value="1"/>
</dbReference>
<keyword evidence="5 11" id="KW-0132">Cell division</keyword>
<evidence type="ECO:0000259" key="15">
    <source>
        <dbReference type="PROSITE" id="PS50059"/>
    </source>
</evidence>
<dbReference type="Gene3D" id="3.30.70.1050">
    <property type="entry name" value="Trigger factor ribosome-binding domain"/>
    <property type="match status" value="1"/>
</dbReference>
<dbReference type="PANTHER" id="PTHR30560">
    <property type="entry name" value="TRIGGER FACTOR CHAPERONE AND PEPTIDYL-PROLYL CIS/TRANS ISOMERASE"/>
    <property type="match status" value="1"/>
</dbReference>
<evidence type="ECO:0000256" key="3">
    <source>
        <dbReference type="ARBA" id="ARBA00013194"/>
    </source>
</evidence>
<dbReference type="GO" id="GO:0015031">
    <property type="term" value="P:protein transport"/>
    <property type="evidence" value="ECO:0007669"/>
    <property type="project" value="UniProtKB-UniRule"/>
</dbReference>
<dbReference type="HAMAP" id="MF_00303">
    <property type="entry name" value="Trigger_factor_Tig"/>
    <property type="match status" value="1"/>
</dbReference>
<comment type="domain">
    <text evidence="11">Consists of 3 domains; the N-terminus binds the ribosome, the middle domain has PPIase activity, while the C-terminus has intrinsic chaperone activity on its own.</text>
</comment>
<dbReference type="OrthoDB" id="9767721at2"/>
<gene>
    <name evidence="11" type="primary">tig</name>
    <name evidence="16" type="ORF">FQP86_08135</name>
</gene>
<dbReference type="Pfam" id="PF05697">
    <property type="entry name" value="Trigger_N"/>
    <property type="match status" value="1"/>
</dbReference>
<dbReference type="Pfam" id="PF05698">
    <property type="entry name" value="Trigger_C"/>
    <property type="match status" value="1"/>
</dbReference>
<dbReference type="PIRSF" id="PIRSF003095">
    <property type="entry name" value="Trigger_factor"/>
    <property type="match status" value="1"/>
</dbReference>
<keyword evidence="6 11" id="KW-0697">Rotamase</keyword>
<dbReference type="Gene3D" id="1.10.3120.10">
    <property type="entry name" value="Trigger factor, C-terminal domain"/>
    <property type="match status" value="1"/>
</dbReference>
<evidence type="ECO:0000313" key="16">
    <source>
        <dbReference type="EMBL" id="TVU70584.1"/>
    </source>
</evidence>
<protein>
    <recommendedName>
        <fullName evidence="4 11">Trigger factor</fullName>
        <shortName evidence="11">TF</shortName>
        <ecNumber evidence="3 11">5.2.1.8</ecNumber>
    </recommendedName>
    <alternativeName>
        <fullName evidence="10 11">PPIase</fullName>
    </alternativeName>
</protein>
<evidence type="ECO:0000256" key="10">
    <source>
        <dbReference type="ARBA" id="ARBA00029986"/>
    </source>
</evidence>
<dbReference type="InterPro" id="IPR001179">
    <property type="entry name" value="PPIase_FKBP_dom"/>
</dbReference>
<accession>A0A558HN74</accession>
<sequence>MQASVATTSPIERTVTITVPASEVDQAVNARLLETAKTVRLNGFRKGHVPMAVVHQRYGKDVRNEIVGEIMRQHYVTAVTENELNPAGWPKIDATVDEAGKDLEFVATLEIYPEIDLKPIDGAEIERPQAEVNDADVEEMIETLRKQNATWTDVERVAADGDQVNLDFEGFLGEEAFEGGKAEGHELVLGSNSFIPGFEEQLVGAAAGDEKEIKVSFPADYQAEHLAGQEATFKVKVHAIKAQELPEVNAEFITQFGLEATDVESFKVEVKKNMQRELKNAIENRVKQQVLAELTKANDILVPQTLADQEIDGLKRQAAQQFGLGEDFDVSQLPAELFQDQAVQRVKTGLLLSEVVSSSEMDVSEDELKARVAEMAQQYQDPTQVTEYYTSNEQARNQLKSVLLEEKAVDKLLTQAQVKDVTMSYQEALQAAQQQEEAEEETAEAEGEQA</sequence>
<comment type="similarity">
    <text evidence="2 11 13">Belongs to the FKBP-type PPIase family. Tig subfamily.</text>
</comment>
<dbReference type="InterPro" id="IPR005215">
    <property type="entry name" value="Trig_fac"/>
</dbReference>
<dbReference type="GO" id="GO:0051083">
    <property type="term" value="P:'de novo' cotranslational protein folding"/>
    <property type="evidence" value="ECO:0007669"/>
    <property type="project" value="TreeGrafter"/>
</dbReference>
<comment type="subcellular location">
    <subcellularLocation>
        <location evidence="11">Cytoplasm</location>
    </subcellularLocation>
    <text evidence="11">About half TF is bound to the ribosome near the polypeptide exit tunnel while the other half is free in the cytoplasm.</text>
</comment>
<dbReference type="STRING" id="553385.GCA_000591415_01654"/>
<evidence type="ECO:0000256" key="14">
    <source>
        <dbReference type="SAM" id="MobiDB-lite"/>
    </source>
</evidence>
<dbReference type="InterPro" id="IPR008880">
    <property type="entry name" value="Trigger_fac_C"/>
</dbReference>
<organism evidence="16 17">
    <name type="scientific">Cobetia crustatorum</name>
    <dbReference type="NCBI Taxonomy" id="553385"/>
    <lineage>
        <taxon>Bacteria</taxon>
        <taxon>Pseudomonadati</taxon>
        <taxon>Pseudomonadota</taxon>
        <taxon>Gammaproteobacteria</taxon>
        <taxon>Oceanospirillales</taxon>
        <taxon>Halomonadaceae</taxon>
        <taxon>Cobetia</taxon>
    </lineage>
</organism>
<dbReference type="InterPro" id="IPR008881">
    <property type="entry name" value="Trigger_fac_ribosome-bd_bac"/>
</dbReference>
<keyword evidence="9 11" id="KW-0131">Cell cycle</keyword>
<proteinExistence type="inferred from homology"/>
<dbReference type="NCBIfam" id="TIGR00115">
    <property type="entry name" value="tig"/>
    <property type="match status" value="1"/>
</dbReference>
<dbReference type="InterPro" id="IPR027304">
    <property type="entry name" value="Trigger_fact/SurA_dom_sf"/>
</dbReference>
<reference evidence="16 17" key="1">
    <citation type="submission" date="2019-07" db="EMBL/GenBank/DDBJ databases">
        <title>Diversity of Bacteria from Kongsfjorden, Arctic.</title>
        <authorList>
            <person name="Yu Y."/>
        </authorList>
    </citation>
    <scope>NUCLEOTIDE SEQUENCE [LARGE SCALE GENOMIC DNA]</scope>
    <source>
        <strain evidence="16 17">SM1923</strain>
    </source>
</reference>
<evidence type="ECO:0000256" key="13">
    <source>
        <dbReference type="RuleBase" id="RU003914"/>
    </source>
</evidence>
<comment type="caution">
    <text evidence="16">The sequence shown here is derived from an EMBL/GenBank/DDBJ whole genome shotgun (WGS) entry which is preliminary data.</text>
</comment>
<dbReference type="Proteomes" id="UP000319941">
    <property type="component" value="Unassembled WGS sequence"/>
</dbReference>
<dbReference type="InterPro" id="IPR046357">
    <property type="entry name" value="PPIase_dom_sf"/>
</dbReference>
<feature type="region of interest" description="Disordered" evidence="14">
    <location>
        <begin position="428"/>
        <end position="450"/>
    </location>
</feature>
<dbReference type="RefSeq" id="WP_024951805.1">
    <property type="nucleotide sequence ID" value="NZ_CAWOWR010000107.1"/>
</dbReference>
<dbReference type="PANTHER" id="PTHR30560:SF3">
    <property type="entry name" value="TRIGGER FACTOR-LIKE PROTEIN TIG, CHLOROPLASTIC"/>
    <property type="match status" value="1"/>
</dbReference>
<dbReference type="SUPFAM" id="SSF109998">
    <property type="entry name" value="Triger factor/SurA peptide-binding domain-like"/>
    <property type="match status" value="1"/>
</dbReference>
<keyword evidence="7 11" id="KW-0143">Chaperone</keyword>
<dbReference type="FunFam" id="3.10.50.40:FF:000001">
    <property type="entry name" value="Trigger factor"/>
    <property type="match status" value="1"/>
</dbReference>
<comment type="function">
    <text evidence="11">Involved in protein export. Acts as a chaperone by maintaining the newly synthesized protein in an open conformation. Functions as a peptidyl-prolyl cis-trans isomerase.</text>
</comment>
<evidence type="ECO:0000256" key="7">
    <source>
        <dbReference type="ARBA" id="ARBA00023186"/>
    </source>
</evidence>
<evidence type="ECO:0000256" key="12">
    <source>
        <dbReference type="PROSITE-ProRule" id="PRU00277"/>
    </source>
</evidence>
<evidence type="ECO:0000256" key="8">
    <source>
        <dbReference type="ARBA" id="ARBA00023235"/>
    </source>
</evidence>
<dbReference type="AlphaFoldDB" id="A0A558HN74"/>
<dbReference type="EC" id="5.2.1.8" evidence="3 11"/>
<evidence type="ECO:0000256" key="6">
    <source>
        <dbReference type="ARBA" id="ARBA00023110"/>
    </source>
</evidence>
<dbReference type="GO" id="GO:0044183">
    <property type="term" value="F:protein folding chaperone"/>
    <property type="evidence" value="ECO:0007669"/>
    <property type="project" value="TreeGrafter"/>
</dbReference>
<evidence type="ECO:0000256" key="1">
    <source>
        <dbReference type="ARBA" id="ARBA00000971"/>
    </source>
</evidence>
<evidence type="ECO:0000313" key="17">
    <source>
        <dbReference type="Proteomes" id="UP000319941"/>
    </source>
</evidence>
<dbReference type="GO" id="GO:0043335">
    <property type="term" value="P:protein unfolding"/>
    <property type="evidence" value="ECO:0007669"/>
    <property type="project" value="TreeGrafter"/>
</dbReference>
<dbReference type="GO" id="GO:0051301">
    <property type="term" value="P:cell division"/>
    <property type="evidence" value="ECO:0007669"/>
    <property type="project" value="UniProtKB-KW"/>
</dbReference>
<dbReference type="InterPro" id="IPR037041">
    <property type="entry name" value="Trigger_fac_C_sf"/>
</dbReference>
<evidence type="ECO:0000256" key="4">
    <source>
        <dbReference type="ARBA" id="ARBA00016902"/>
    </source>
</evidence>
<keyword evidence="11" id="KW-0963">Cytoplasm</keyword>
<evidence type="ECO:0000256" key="9">
    <source>
        <dbReference type="ARBA" id="ARBA00023306"/>
    </source>
</evidence>
<dbReference type="SUPFAM" id="SSF54534">
    <property type="entry name" value="FKBP-like"/>
    <property type="match status" value="1"/>
</dbReference>
<keyword evidence="8 11" id="KW-0413">Isomerase</keyword>
<evidence type="ECO:0000256" key="5">
    <source>
        <dbReference type="ARBA" id="ARBA00022618"/>
    </source>
</evidence>
<evidence type="ECO:0000256" key="2">
    <source>
        <dbReference type="ARBA" id="ARBA00005464"/>
    </source>
</evidence>
<dbReference type="InterPro" id="IPR036611">
    <property type="entry name" value="Trigger_fac_ribosome-bd_sf"/>
</dbReference>
<dbReference type="GO" id="GO:0003755">
    <property type="term" value="F:peptidyl-prolyl cis-trans isomerase activity"/>
    <property type="evidence" value="ECO:0007669"/>
    <property type="project" value="UniProtKB-UniRule"/>
</dbReference>
<keyword evidence="17" id="KW-1185">Reference proteome</keyword>
<feature type="compositionally biased region" description="Acidic residues" evidence="14">
    <location>
        <begin position="436"/>
        <end position="450"/>
    </location>
</feature>
<feature type="domain" description="PPIase FKBP-type" evidence="15">
    <location>
        <begin position="161"/>
        <end position="243"/>
    </location>
</feature>
<dbReference type="GO" id="GO:0005737">
    <property type="term" value="C:cytoplasm"/>
    <property type="evidence" value="ECO:0007669"/>
    <property type="project" value="UniProtKB-SubCell"/>
</dbReference>
<evidence type="ECO:0000256" key="11">
    <source>
        <dbReference type="HAMAP-Rule" id="MF_00303"/>
    </source>
</evidence>
<dbReference type="SUPFAM" id="SSF102735">
    <property type="entry name" value="Trigger factor ribosome-binding domain"/>
    <property type="match status" value="1"/>
</dbReference>